<sequence length="222" mass="24664">MKDRAARSAQASGLASFHVLSACLGLFFGLSNWFAAVPSAHAAGAPRASYAPIGEPASVPYGWTDFCRRYDGECDDSPLPPIEINLTPKAAKEIERINKWVNAHIEPMSDMDHWGVVDQWDYPTDGKGDCEDYALLKRKLLIVEGFPRQALLMTVVKDTHNDGHALLTVRTNAGEFVLDNLNNEMKAWDQTGYRFVKRQSQTDPNAWVQLGDPTPAPDYVSR</sequence>
<protein>
    <submittedName>
        <fullName evidence="1">Transglutaminase-like cysteine peptidase</fullName>
    </submittedName>
</protein>
<dbReference type="EMBL" id="CP136862">
    <property type="protein sequence ID" value="WOJ88750.1"/>
    <property type="molecule type" value="Genomic_DNA"/>
</dbReference>
<dbReference type="PANTHER" id="PTHR39327:SF1">
    <property type="entry name" value="BLR5470 PROTEIN"/>
    <property type="match status" value="1"/>
</dbReference>
<keyword evidence="2" id="KW-1185">Reference proteome</keyword>
<dbReference type="Pfam" id="PF06035">
    <property type="entry name" value="Peptidase_C93"/>
    <property type="match status" value="1"/>
</dbReference>
<organism evidence="1 2">
    <name type="scientific">Methylocapsa polymorpha</name>
    <dbReference type="NCBI Taxonomy" id="3080828"/>
    <lineage>
        <taxon>Bacteria</taxon>
        <taxon>Pseudomonadati</taxon>
        <taxon>Pseudomonadota</taxon>
        <taxon>Alphaproteobacteria</taxon>
        <taxon>Hyphomicrobiales</taxon>
        <taxon>Beijerinckiaceae</taxon>
        <taxon>Methylocapsa</taxon>
    </lineage>
</organism>
<dbReference type="Gene3D" id="3.10.620.30">
    <property type="match status" value="1"/>
</dbReference>
<dbReference type="PROSITE" id="PS51257">
    <property type="entry name" value="PROKAR_LIPOPROTEIN"/>
    <property type="match status" value="1"/>
</dbReference>
<name>A0ABZ0HP82_9HYPH</name>
<dbReference type="PANTHER" id="PTHR39327">
    <property type="match status" value="1"/>
</dbReference>
<evidence type="ECO:0000313" key="1">
    <source>
        <dbReference type="EMBL" id="WOJ88750.1"/>
    </source>
</evidence>
<gene>
    <name evidence="1" type="ORF">RZS28_13125</name>
</gene>
<accession>A0ABZ0HP82</accession>
<dbReference type="RefSeq" id="WP_407338188.1">
    <property type="nucleotide sequence ID" value="NZ_CP136862.1"/>
</dbReference>
<evidence type="ECO:0000313" key="2">
    <source>
        <dbReference type="Proteomes" id="UP001626536"/>
    </source>
</evidence>
<dbReference type="InterPro" id="IPR010319">
    <property type="entry name" value="Transglutaminase-like_Cys_pept"/>
</dbReference>
<reference evidence="1 2" key="1">
    <citation type="submission" date="2023-10" db="EMBL/GenBank/DDBJ databases">
        <title>Novel methanotroph of the genus Methylocapsa from a subarctic wetland.</title>
        <authorList>
            <person name="Belova S.E."/>
            <person name="Oshkin I.Y."/>
            <person name="Miroshnikov K."/>
            <person name="Dedysh S.N."/>
        </authorList>
    </citation>
    <scope>NUCLEOTIDE SEQUENCE [LARGE SCALE GENOMIC DNA]</scope>
    <source>
        <strain evidence="1 2">RX1</strain>
    </source>
</reference>
<dbReference type="Proteomes" id="UP001626536">
    <property type="component" value="Chromosome"/>
</dbReference>
<proteinExistence type="predicted"/>